<dbReference type="EMBL" id="JAAMPT010000190">
    <property type="protein sequence ID" value="NMH23981.1"/>
    <property type="molecule type" value="Genomic_DNA"/>
</dbReference>
<sequence length="195" mass="22441">MKIAIYLFFLISNLGFAQMPETIIESSHPDYNCKRTKNTSFQKLAASFPLNKTSKIQLVSFVYVNTIFIDNDGNQTHSIIDSLPRIGNKLDYKNLKEVKNLELPKIIELSDILYNFNYDPKKDATFLGTSCYEPRNAIVFLDNQDNIVEYIEICFSCLGYHVFNKSKFGDFCTGKIDLIKNFFYANGIMYGVLKE</sequence>
<comment type="caution">
    <text evidence="2">The sequence shown here is derived from an EMBL/GenBank/DDBJ whole genome shotgun (WGS) entry which is preliminary data.</text>
</comment>
<dbReference type="RefSeq" id="WP_169522534.1">
    <property type="nucleotide sequence ID" value="NZ_JAAMPT010000190.1"/>
</dbReference>
<organism evidence="2 3">
    <name type="scientific">Flavobacterium solisilvae</name>
    <dbReference type="NCBI Taxonomy" id="1852019"/>
    <lineage>
        <taxon>Bacteria</taxon>
        <taxon>Pseudomonadati</taxon>
        <taxon>Bacteroidota</taxon>
        <taxon>Flavobacteriia</taxon>
        <taxon>Flavobacteriales</taxon>
        <taxon>Flavobacteriaceae</taxon>
        <taxon>Flavobacterium</taxon>
    </lineage>
</organism>
<protein>
    <submittedName>
        <fullName evidence="2">Uncharacterized protein</fullName>
    </submittedName>
</protein>
<feature type="chain" id="PRO_5046168191" evidence="1">
    <location>
        <begin position="18"/>
        <end position="195"/>
    </location>
</feature>
<evidence type="ECO:0000256" key="1">
    <source>
        <dbReference type="SAM" id="SignalP"/>
    </source>
</evidence>
<proteinExistence type="predicted"/>
<gene>
    <name evidence="2" type="ORF">G6042_01715</name>
</gene>
<accession>A0ABX1QQ96</accession>
<dbReference type="Proteomes" id="UP000767947">
    <property type="component" value="Unassembled WGS sequence"/>
</dbReference>
<reference evidence="2 3" key="1">
    <citation type="submission" date="2020-02" db="EMBL/GenBank/DDBJ databases">
        <title>Flavobacterium sp. genome.</title>
        <authorList>
            <person name="Jung H.S."/>
            <person name="Baek J.H."/>
            <person name="Jeon C.O."/>
        </authorList>
    </citation>
    <scope>NUCLEOTIDE SEQUENCE [LARGE SCALE GENOMIC DNA]</scope>
    <source>
        <strain evidence="2 3">SE-s27</strain>
    </source>
</reference>
<evidence type="ECO:0000313" key="3">
    <source>
        <dbReference type="Proteomes" id="UP000767947"/>
    </source>
</evidence>
<feature type="signal peptide" evidence="1">
    <location>
        <begin position="1"/>
        <end position="17"/>
    </location>
</feature>
<name>A0ABX1QQ96_9FLAO</name>
<keyword evidence="1" id="KW-0732">Signal</keyword>
<keyword evidence="3" id="KW-1185">Reference proteome</keyword>
<evidence type="ECO:0000313" key="2">
    <source>
        <dbReference type="EMBL" id="NMH23981.1"/>
    </source>
</evidence>